<dbReference type="SUPFAM" id="SSF52980">
    <property type="entry name" value="Restriction endonuclease-like"/>
    <property type="match status" value="1"/>
</dbReference>
<dbReference type="GO" id="GO:0004527">
    <property type="term" value="F:exonuclease activity"/>
    <property type="evidence" value="ECO:0007669"/>
    <property type="project" value="UniProtKB-KW"/>
</dbReference>
<dbReference type="InterPro" id="IPR011604">
    <property type="entry name" value="PDDEXK-like_dom_sf"/>
</dbReference>
<dbReference type="InterPro" id="IPR051703">
    <property type="entry name" value="NF-kappa-B_Signaling_Reg"/>
</dbReference>
<dbReference type="InterPro" id="IPR011335">
    <property type="entry name" value="Restrct_endonuc-II-like"/>
</dbReference>
<dbReference type="EMBL" id="WWCS01000024">
    <property type="protein sequence ID" value="MYN42689.1"/>
    <property type="molecule type" value="Genomic_DNA"/>
</dbReference>
<dbReference type="PANTHER" id="PTHR46609:SF6">
    <property type="entry name" value="EXONUCLEASE, PHAGE-TYPE_RECB, C-TERMINAL DOMAIN-CONTAINING PROTEIN-RELATED"/>
    <property type="match status" value="1"/>
</dbReference>
<feature type="domain" description="YqaJ viral recombinase" evidence="1">
    <location>
        <begin position="12"/>
        <end position="198"/>
    </location>
</feature>
<dbReference type="Proteomes" id="UP000466332">
    <property type="component" value="Unassembled WGS sequence"/>
</dbReference>
<dbReference type="Pfam" id="PF09588">
    <property type="entry name" value="YqaJ"/>
    <property type="match status" value="1"/>
</dbReference>
<evidence type="ECO:0000313" key="2">
    <source>
        <dbReference type="EMBL" id="MYN42689.1"/>
    </source>
</evidence>
<dbReference type="InterPro" id="IPR019080">
    <property type="entry name" value="YqaJ_viral_recombinase"/>
</dbReference>
<dbReference type="Gene3D" id="3.90.320.10">
    <property type="match status" value="1"/>
</dbReference>
<keyword evidence="3" id="KW-1185">Reference proteome</keyword>
<comment type="caution">
    <text evidence="2">The sequence shown here is derived from an EMBL/GenBank/DDBJ whole genome shotgun (WGS) entry which is preliminary data.</text>
</comment>
<protein>
    <submittedName>
        <fullName evidence="2">Exonuclease</fullName>
    </submittedName>
</protein>
<keyword evidence="2" id="KW-0269">Exonuclease</keyword>
<evidence type="ECO:0000259" key="1">
    <source>
        <dbReference type="Pfam" id="PF09588"/>
    </source>
</evidence>
<gene>
    <name evidence="2" type="ORF">GTP55_25425</name>
</gene>
<accession>A0ABW9WN78</accession>
<name>A0ABW9WN78_9BURK</name>
<keyword evidence="2" id="KW-0540">Nuclease</keyword>
<dbReference type="RefSeq" id="WP_161047579.1">
    <property type="nucleotide sequence ID" value="NZ_WWCS01000024.1"/>
</dbReference>
<dbReference type="CDD" id="cd22343">
    <property type="entry name" value="PDDEXK_lambda_exonuclease-like"/>
    <property type="match status" value="1"/>
</dbReference>
<proteinExistence type="predicted"/>
<sequence length="284" mass="31230">MKFVTCAQGTPEWHTSRCGKITASRFADAISTVGGLDERQAKYVALVRGGMDKPDAAAKAGYKVLPSSDLVRRALLGEDTAVPSDIAKRYAADLTIERISGSPFGEPARAWVLERGHKMEELARMHYEARMEALVTEAGICLTDDEIFGYSTDGLVDDDGLIEVKAPIDSAKIIEMWVTGDVSEYMHQMQGGMWITGRKWCDFLMYAPDLAAINKDLYIKRVMRDDAFIDDMVLRLAKFDAMVEANMRLLRYGPAPMPAPTPATAAPAAAPVADWRTAFLKTAV</sequence>
<reference evidence="2 3" key="1">
    <citation type="submission" date="2019-12" db="EMBL/GenBank/DDBJ databases">
        <title>Novel species isolated from a subtropical stream in China.</title>
        <authorList>
            <person name="Lu H."/>
        </authorList>
    </citation>
    <scope>NUCLEOTIDE SEQUENCE [LARGE SCALE GENOMIC DNA]</scope>
    <source>
        <strain evidence="2 3">FT109W</strain>
    </source>
</reference>
<evidence type="ECO:0000313" key="3">
    <source>
        <dbReference type="Proteomes" id="UP000466332"/>
    </source>
</evidence>
<keyword evidence="2" id="KW-0378">Hydrolase</keyword>
<dbReference type="PANTHER" id="PTHR46609">
    <property type="entry name" value="EXONUCLEASE, PHAGE-TYPE/RECB, C-TERMINAL DOMAIN-CONTAINING PROTEIN"/>
    <property type="match status" value="1"/>
</dbReference>
<organism evidence="2 3">
    <name type="scientific">Duganella margarita</name>
    <dbReference type="NCBI Taxonomy" id="2692170"/>
    <lineage>
        <taxon>Bacteria</taxon>
        <taxon>Pseudomonadati</taxon>
        <taxon>Pseudomonadota</taxon>
        <taxon>Betaproteobacteria</taxon>
        <taxon>Burkholderiales</taxon>
        <taxon>Oxalobacteraceae</taxon>
        <taxon>Telluria group</taxon>
        <taxon>Duganella</taxon>
    </lineage>
</organism>